<keyword evidence="6" id="KW-1185">Reference proteome</keyword>
<proteinExistence type="inferred from homology"/>
<feature type="compositionally biased region" description="Polar residues" evidence="3">
    <location>
        <begin position="50"/>
        <end position="63"/>
    </location>
</feature>
<keyword evidence="2" id="KW-0560">Oxidoreductase</keyword>
<dbReference type="SUPFAM" id="SSF51197">
    <property type="entry name" value="Clavaminate synthase-like"/>
    <property type="match status" value="1"/>
</dbReference>
<feature type="compositionally biased region" description="Low complexity" evidence="3">
    <location>
        <begin position="72"/>
        <end position="88"/>
    </location>
</feature>
<protein>
    <recommendedName>
        <fullName evidence="4">Fe2OG dioxygenase domain-containing protein</fullName>
    </recommendedName>
</protein>
<evidence type="ECO:0000256" key="3">
    <source>
        <dbReference type="SAM" id="MobiDB-lite"/>
    </source>
</evidence>
<evidence type="ECO:0000259" key="4">
    <source>
        <dbReference type="PROSITE" id="PS51471"/>
    </source>
</evidence>
<organism evidence="5 6">
    <name type="scientific">Cercophora samala</name>
    <dbReference type="NCBI Taxonomy" id="330535"/>
    <lineage>
        <taxon>Eukaryota</taxon>
        <taxon>Fungi</taxon>
        <taxon>Dikarya</taxon>
        <taxon>Ascomycota</taxon>
        <taxon>Pezizomycotina</taxon>
        <taxon>Sordariomycetes</taxon>
        <taxon>Sordariomycetidae</taxon>
        <taxon>Sordariales</taxon>
        <taxon>Lasiosphaeriaceae</taxon>
        <taxon>Cercophora</taxon>
    </lineage>
</organism>
<keyword evidence="2" id="KW-0408">Iron</keyword>
<dbReference type="GO" id="GO:0046872">
    <property type="term" value="F:metal ion binding"/>
    <property type="evidence" value="ECO:0007669"/>
    <property type="project" value="UniProtKB-KW"/>
</dbReference>
<keyword evidence="2" id="KW-0479">Metal-binding</keyword>
<feature type="region of interest" description="Disordered" evidence="3">
    <location>
        <begin position="50"/>
        <end position="101"/>
    </location>
</feature>
<dbReference type="InterPro" id="IPR050231">
    <property type="entry name" value="Iron_ascorbate_oxido_reductase"/>
</dbReference>
<dbReference type="GO" id="GO:0016491">
    <property type="term" value="F:oxidoreductase activity"/>
    <property type="evidence" value="ECO:0007669"/>
    <property type="project" value="UniProtKB-KW"/>
</dbReference>
<evidence type="ECO:0000313" key="5">
    <source>
        <dbReference type="EMBL" id="KAK0672770.1"/>
    </source>
</evidence>
<evidence type="ECO:0000256" key="1">
    <source>
        <dbReference type="ARBA" id="ARBA00008056"/>
    </source>
</evidence>
<comment type="caution">
    <text evidence="5">The sequence shown here is derived from an EMBL/GenBank/DDBJ whole genome shotgun (WGS) entry which is preliminary data.</text>
</comment>
<name>A0AA39ZKL9_9PEZI</name>
<sequence>MKISVRTTGLPLCRAATLPARAVRLMSTASHVPSGSSSPMAMMPPRFNAQAAQTTRLRVQQQHPSPPRLAASSTQHVTSSQPTSTTTTKAEPLPTGPTMPPGYTATTASLPTFTIPPVVTPSPSNLLLAQSIIAAFRRDGIIQIAQSPLQQKLCAEAMAASKRFFALPPEKKAACVDDRSYGGYIASGEEVTDGIADYSEIFTITRDHDVDDPRVRARWPCHGPVPWPDVGMREVMMRYKAELGEEGKRLVRLVEMGLGVEEGELGRWIGDGAEGQRQGGGGWHHARVLRFPPRNGTNGKGKEGRGIGSHTDYGLLVISAQDEVGGLFIRRPSREEKFANWERSAAGLREEEGGWVFVPPVGGTHTVILGDMMQYLTRNYLTATPHKVGLNTRERFAFAYFHEPSFQAVLKPLSGGVIPKPTEEESKNDEGVHYGTHFTNMFIRNYPDRITTKRLLAEGRYGLLEREELRTIGAVPAVDESSV</sequence>
<dbReference type="InterPro" id="IPR044861">
    <property type="entry name" value="IPNS-like_FE2OG_OXY"/>
</dbReference>
<dbReference type="Gene3D" id="2.60.120.330">
    <property type="entry name" value="B-lactam Antibiotic, Isopenicillin N Synthase, Chain"/>
    <property type="match status" value="1"/>
</dbReference>
<dbReference type="GO" id="GO:0044283">
    <property type="term" value="P:small molecule biosynthetic process"/>
    <property type="evidence" value="ECO:0007669"/>
    <property type="project" value="UniProtKB-ARBA"/>
</dbReference>
<dbReference type="InterPro" id="IPR027443">
    <property type="entry name" value="IPNS-like_sf"/>
</dbReference>
<dbReference type="PANTHER" id="PTHR47990">
    <property type="entry name" value="2-OXOGLUTARATE (2OG) AND FE(II)-DEPENDENT OXYGENASE SUPERFAMILY PROTEIN-RELATED"/>
    <property type="match status" value="1"/>
</dbReference>
<comment type="similarity">
    <text evidence="1 2">Belongs to the iron/ascorbate-dependent oxidoreductase family.</text>
</comment>
<dbReference type="AlphaFoldDB" id="A0AA39ZKL9"/>
<feature type="domain" description="Fe2OG dioxygenase" evidence="4">
    <location>
        <begin position="282"/>
        <end position="404"/>
    </location>
</feature>
<dbReference type="EMBL" id="JAULSY010000011">
    <property type="protein sequence ID" value="KAK0672770.1"/>
    <property type="molecule type" value="Genomic_DNA"/>
</dbReference>
<evidence type="ECO:0000313" key="6">
    <source>
        <dbReference type="Proteomes" id="UP001174997"/>
    </source>
</evidence>
<reference evidence="5" key="1">
    <citation type="submission" date="2023-06" db="EMBL/GenBank/DDBJ databases">
        <title>Genome-scale phylogeny and comparative genomics of the fungal order Sordariales.</title>
        <authorList>
            <consortium name="Lawrence Berkeley National Laboratory"/>
            <person name="Hensen N."/>
            <person name="Bonometti L."/>
            <person name="Westerberg I."/>
            <person name="Brannstrom I.O."/>
            <person name="Guillou S."/>
            <person name="Cros-Aarteil S."/>
            <person name="Calhoun S."/>
            <person name="Haridas S."/>
            <person name="Kuo A."/>
            <person name="Mondo S."/>
            <person name="Pangilinan J."/>
            <person name="Riley R."/>
            <person name="Labutti K."/>
            <person name="Andreopoulos B."/>
            <person name="Lipzen A."/>
            <person name="Chen C."/>
            <person name="Yanf M."/>
            <person name="Daum C."/>
            <person name="Ng V."/>
            <person name="Clum A."/>
            <person name="Steindorff A."/>
            <person name="Ohm R."/>
            <person name="Martin F."/>
            <person name="Silar P."/>
            <person name="Natvig D."/>
            <person name="Lalanne C."/>
            <person name="Gautier V."/>
            <person name="Ament-Velasquez S.L."/>
            <person name="Kruys A."/>
            <person name="Hutchinson M.I."/>
            <person name="Powell A.J."/>
            <person name="Barry K."/>
            <person name="Miller A.N."/>
            <person name="Grigoriev I.V."/>
            <person name="Debuchy R."/>
            <person name="Gladieux P."/>
            <person name="Thoren M.H."/>
            <person name="Johannesson H."/>
        </authorList>
    </citation>
    <scope>NUCLEOTIDE SEQUENCE</scope>
    <source>
        <strain evidence="5">CBS 307.81</strain>
    </source>
</reference>
<accession>A0AA39ZKL9</accession>
<dbReference type="Pfam" id="PF14226">
    <property type="entry name" value="DIOX_N"/>
    <property type="match status" value="1"/>
</dbReference>
<gene>
    <name evidence="5" type="ORF">QBC41DRAFT_299427</name>
</gene>
<dbReference type="PROSITE" id="PS51471">
    <property type="entry name" value="FE2OG_OXY"/>
    <property type="match status" value="1"/>
</dbReference>
<dbReference type="InterPro" id="IPR005123">
    <property type="entry name" value="Oxoglu/Fe-dep_dioxygenase_dom"/>
</dbReference>
<evidence type="ECO:0000256" key="2">
    <source>
        <dbReference type="RuleBase" id="RU003682"/>
    </source>
</evidence>
<dbReference type="Pfam" id="PF03171">
    <property type="entry name" value="2OG-FeII_Oxy"/>
    <property type="match status" value="1"/>
</dbReference>
<dbReference type="InterPro" id="IPR026992">
    <property type="entry name" value="DIOX_N"/>
</dbReference>
<dbReference type="Proteomes" id="UP001174997">
    <property type="component" value="Unassembled WGS sequence"/>
</dbReference>